<dbReference type="EMBL" id="BGZL01000014">
    <property type="protein sequence ID" value="GBQ02896.1"/>
    <property type="molecule type" value="Genomic_DNA"/>
</dbReference>
<reference evidence="2 3" key="1">
    <citation type="submission" date="2018-07" db="EMBL/GenBank/DDBJ databases">
        <title>Whole Genome Shotgun Sequence of Streptomyces spongiicola strain 531S.</title>
        <authorList>
            <person name="Dohra H."/>
            <person name="Kodani S."/>
        </authorList>
    </citation>
    <scope>NUCLEOTIDE SEQUENCE [LARGE SCALE GENOMIC DNA]</scope>
    <source>
        <strain evidence="2 3">531S</strain>
    </source>
</reference>
<name>A0A388T2X4_9ACTN</name>
<feature type="region of interest" description="Disordered" evidence="1">
    <location>
        <begin position="127"/>
        <end position="150"/>
    </location>
</feature>
<comment type="caution">
    <text evidence="2">The sequence shown here is derived from an EMBL/GenBank/DDBJ whole genome shotgun (WGS) entry which is preliminary data.</text>
</comment>
<dbReference type="AlphaFoldDB" id="A0A388T2X4"/>
<protein>
    <submittedName>
        <fullName evidence="2">Uncharacterized protein</fullName>
    </submittedName>
</protein>
<evidence type="ECO:0000256" key="1">
    <source>
        <dbReference type="SAM" id="MobiDB-lite"/>
    </source>
</evidence>
<sequence length="150" mass="15379">MRGCPAAVGRAALSLCGACPEGRGTAGLKGRGRLRDHGLQNAAEHGTPGALQPTGCGGHFTGTVRLRLRLVGVAGFGVARQAGRDVLAGALGPGVPASVLQGWSLLGHPDRQVERVPRLIPGARAEIIPRTGHGRRSTTRSRPTGRCSTS</sequence>
<dbReference type="Proteomes" id="UP000265354">
    <property type="component" value="Unassembled WGS sequence"/>
</dbReference>
<evidence type="ECO:0000313" key="3">
    <source>
        <dbReference type="Proteomes" id="UP000265354"/>
    </source>
</evidence>
<accession>A0A388T2X4</accession>
<gene>
    <name evidence="2" type="ORF">SSP531S_43600</name>
</gene>
<feature type="compositionally biased region" description="Low complexity" evidence="1">
    <location>
        <begin position="140"/>
        <end position="150"/>
    </location>
</feature>
<organism evidence="2 3">
    <name type="scientific">Streptomyces spongiicola</name>
    <dbReference type="NCBI Taxonomy" id="1690221"/>
    <lineage>
        <taxon>Bacteria</taxon>
        <taxon>Bacillati</taxon>
        <taxon>Actinomycetota</taxon>
        <taxon>Actinomycetes</taxon>
        <taxon>Kitasatosporales</taxon>
        <taxon>Streptomycetaceae</taxon>
        <taxon>Streptomyces</taxon>
    </lineage>
</organism>
<evidence type="ECO:0000313" key="2">
    <source>
        <dbReference type="EMBL" id="GBQ02896.1"/>
    </source>
</evidence>
<proteinExistence type="predicted"/>